<dbReference type="PANTHER" id="PTHR36985">
    <property type="entry name" value="TRANSLOCATION AND ASSEMBLY MODULE SUBUNIT TAMB"/>
    <property type="match status" value="1"/>
</dbReference>
<dbReference type="PANTHER" id="PTHR36985:SF1">
    <property type="entry name" value="TRANSLOCATION AND ASSEMBLY MODULE SUBUNIT TAMB"/>
    <property type="match status" value="1"/>
</dbReference>
<evidence type="ECO:0000259" key="6">
    <source>
        <dbReference type="Pfam" id="PF04357"/>
    </source>
</evidence>
<comment type="subcellular location">
    <subcellularLocation>
        <location evidence="1">Membrane</location>
        <topology evidence="1">Single-pass membrane protein</topology>
    </subcellularLocation>
</comment>
<evidence type="ECO:0000256" key="1">
    <source>
        <dbReference type="ARBA" id="ARBA00004167"/>
    </source>
</evidence>
<evidence type="ECO:0000313" key="7">
    <source>
        <dbReference type="EMBL" id="MBB5199478.1"/>
    </source>
</evidence>
<feature type="domain" description="Translocation and assembly module TamB C-terminal" evidence="6">
    <location>
        <begin position="1016"/>
        <end position="1359"/>
    </location>
</feature>
<name>A0A840RR63_9BURK</name>
<sequence>MTPPTDPSSTPAPTSTSPRKEARRWFVFFQRIGAAVLMLILMVVLLVVVLLIGIRSESGTKAIWKTATWLSQNHLTGEVVGGTLEDGIRLKNVKYRDATQQFSIDKIDGRWQLTFSPLKLSVSHLHVGTVDARMQPKPATPLTLPTRLTLPLALSLQNIRLDKLSLMQGLSTTELSNLSLSGQSDGVHHLVTVEHVDTAFGSVSANLHLEGLAPFVVTGGAELQGAYANEKFQLDAKVSGTLPTLNVALLGTGDKLRANVNVAATPFAPIPFQRIQISADHINPKLFSAGAPSADLKVQADLAPVSATAAATNATAATAATKAPGLAASPPDASLTSVDLALLAVSGPLRITNAMPGALDKDRLPLTSIDAQVRLDAKSQQLSSLHIQLLDKGSLSGKGEYHTEGENKKSGQFTFDVAALNLHALHARLQPSRLAGPLSIKLTPDTQLIGLKLADKNLSVSLESLIDPKKIDLRRVELVAGPAHLNVNGNVARNEAMAYDLNAKLRAFDPALWIKSGPAATVKGKKPAIAKPAKVVPASINMDLQANGKLSPALHLKLKFNILDSQYDNLPMTGSGTINLVDKRLLPSEMQLSVAGNNAQLKGNFGMPGDHFNFIVDAPQLDRLGFGLSGALHTDGQVTGSLKRPAVTASYRAEKIHFGAQQIDSLSGQADIQADVSADIAAPANRLRLSVDARGYRGPDIALSKLNANLAGTFGNHRLQLETVGTVREKPLALTLGAQGKLRQGDAGYGWQGTLTELKNQGMPRIALGEPVSISASANKLSVGATHLTIADAVIDLKNLSIDHGRIQSAGAINALNVRTLMDLAHEFTGKEFPVMTDLVLDSRWNFGLSDRATGFFELNRRSGDIRIKSGRGDIPLGLTELRLRADLQGTQANLNTALAASKIGSASGQLRLGLIHLDNGLTINDSSTLSGTVKASVPQLKTVGGLIGPQVGLDGNLALDVTLAGVLGQPTVSGTVAGNNLAVTLYDQGIKLRDGVARLNLDKNIITLQQLEFHGGDGTLRANGRLQLGKSNPDVTATIVADRLQLFASPDRQLMLSGQAKVANVSEQLHVDGKFTIDKALFDLPKTSAPTLGADVVIVRKDGKANVTPLTEKAKLKKTAEKPAGSLSPIMNIAVDFGNDFRFRGSGADLRLGGTMLVHSEPFSALRASGTIRVTDGTYEVFGRKLAIERGLINFTGPINNPNINILAMRRNQDVEAGAEISGYASAPRVKLVSEPNVSDEEKLSWLMFGHGSDSSALGQRQAAGQALALLGNYGGKKIARGIGLDEFSIGTSESGLVNEQVVNIGKAITEKINIGYEQSLSGAASVLKLTWQFSRRWSMVLRGGTINGLDVLFTNRFDKLWGPKKVTEVTGLVDKSGDNTK</sequence>
<dbReference type="EMBL" id="JACHHQ010000002">
    <property type="protein sequence ID" value="MBB5199478.1"/>
    <property type="molecule type" value="Genomic_DNA"/>
</dbReference>
<accession>A0A840RR63</accession>
<dbReference type="GO" id="GO:0005886">
    <property type="term" value="C:plasma membrane"/>
    <property type="evidence" value="ECO:0007669"/>
    <property type="project" value="InterPro"/>
</dbReference>
<feature type="transmembrane region" description="Helical" evidence="5">
    <location>
        <begin position="32"/>
        <end position="54"/>
    </location>
</feature>
<gene>
    <name evidence="7" type="ORF">HNR39_001305</name>
</gene>
<reference evidence="7 8" key="1">
    <citation type="submission" date="2020-08" db="EMBL/GenBank/DDBJ databases">
        <title>Genomic Encyclopedia of Type Strains, Phase IV (KMG-IV): sequencing the most valuable type-strain genomes for metagenomic binning, comparative biology and taxonomic classification.</title>
        <authorList>
            <person name="Goeker M."/>
        </authorList>
    </citation>
    <scope>NUCLEOTIDE SEQUENCE [LARGE SCALE GENOMIC DNA]</scope>
    <source>
        <strain evidence="7 8">DSM 23240</strain>
    </source>
</reference>
<proteinExistence type="predicted"/>
<dbReference type="InterPro" id="IPR007452">
    <property type="entry name" value="TamB_C"/>
</dbReference>
<keyword evidence="3 5" id="KW-1133">Transmembrane helix</keyword>
<dbReference type="Proteomes" id="UP000571084">
    <property type="component" value="Unassembled WGS sequence"/>
</dbReference>
<dbReference type="GO" id="GO:0097347">
    <property type="term" value="C:TAM protein secretion complex"/>
    <property type="evidence" value="ECO:0007669"/>
    <property type="project" value="TreeGrafter"/>
</dbReference>
<evidence type="ECO:0000256" key="4">
    <source>
        <dbReference type="ARBA" id="ARBA00023136"/>
    </source>
</evidence>
<organism evidence="7 8">
    <name type="scientific">Glaciimonas immobilis</name>
    <dbReference type="NCBI Taxonomy" id="728004"/>
    <lineage>
        <taxon>Bacteria</taxon>
        <taxon>Pseudomonadati</taxon>
        <taxon>Pseudomonadota</taxon>
        <taxon>Betaproteobacteria</taxon>
        <taxon>Burkholderiales</taxon>
        <taxon>Oxalobacteraceae</taxon>
        <taxon>Glaciimonas</taxon>
    </lineage>
</organism>
<keyword evidence="8" id="KW-1185">Reference proteome</keyword>
<evidence type="ECO:0000313" key="8">
    <source>
        <dbReference type="Proteomes" id="UP000571084"/>
    </source>
</evidence>
<evidence type="ECO:0000256" key="2">
    <source>
        <dbReference type="ARBA" id="ARBA00022692"/>
    </source>
</evidence>
<dbReference type="Pfam" id="PF04357">
    <property type="entry name" value="TamB"/>
    <property type="match status" value="1"/>
</dbReference>
<dbReference type="GO" id="GO:0009306">
    <property type="term" value="P:protein secretion"/>
    <property type="evidence" value="ECO:0007669"/>
    <property type="project" value="InterPro"/>
</dbReference>
<evidence type="ECO:0000256" key="5">
    <source>
        <dbReference type="SAM" id="Phobius"/>
    </source>
</evidence>
<keyword evidence="2 5" id="KW-0812">Transmembrane</keyword>
<protein>
    <submittedName>
        <fullName evidence="7">Translocation and assembly module TamB</fullName>
    </submittedName>
</protein>
<comment type="caution">
    <text evidence="7">The sequence shown here is derived from an EMBL/GenBank/DDBJ whole genome shotgun (WGS) entry which is preliminary data.</text>
</comment>
<keyword evidence="4 5" id="KW-0472">Membrane</keyword>
<evidence type="ECO:0000256" key="3">
    <source>
        <dbReference type="ARBA" id="ARBA00022989"/>
    </source>
</evidence>
<dbReference type="RefSeq" id="WP_168054904.1">
    <property type="nucleotide sequence ID" value="NZ_JAAOZT010000006.1"/>
</dbReference>